<comment type="caution">
    <text evidence="2">The sequence shown here is derived from an EMBL/GenBank/DDBJ whole genome shotgun (WGS) entry which is preliminary data.</text>
</comment>
<protein>
    <submittedName>
        <fullName evidence="2">Putative HotDog domain-containing protein</fullName>
    </submittedName>
</protein>
<organism evidence="2 3">
    <name type="scientific">Medicago truncatula</name>
    <name type="common">Barrel medic</name>
    <name type="synonym">Medicago tribuloides</name>
    <dbReference type="NCBI Taxonomy" id="3880"/>
    <lineage>
        <taxon>Eukaryota</taxon>
        <taxon>Viridiplantae</taxon>
        <taxon>Streptophyta</taxon>
        <taxon>Embryophyta</taxon>
        <taxon>Tracheophyta</taxon>
        <taxon>Spermatophyta</taxon>
        <taxon>Magnoliopsida</taxon>
        <taxon>eudicotyledons</taxon>
        <taxon>Gunneridae</taxon>
        <taxon>Pentapetalae</taxon>
        <taxon>rosids</taxon>
        <taxon>fabids</taxon>
        <taxon>Fabales</taxon>
        <taxon>Fabaceae</taxon>
        <taxon>Papilionoideae</taxon>
        <taxon>50 kb inversion clade</taxon>
        <taxon>NPAAA clade</taxon>
        <taxon>Hologalegina</taxon>
        <taxon>IRL clade</taxon>
        <taxon>Trifolieae</taxon>
        <taxon>Medicago</taxon>
    </lineage>
</organism>
<gene>
    <name evidence="2" type="ORF">MtrunA17_Chr3g0131261</name>
</gene>
<evidence type="ECO:0000313" key="2">
    <source>
        <dbReference type="EMBL" id="RHN70040.1"/>
    </source>
</evidence>
<dbReference type="GO" id="GO:0047617">
    <property type="term" value="F:fatty acyl-CoA hydrolase activity"/>
    <property type="evidence" value="ECO:0007669"/>
    <property type="project" value="InterPro"/>
</dbReference>
<dbReference type="Gramene" id="rna18580">
    <property type="protein sequence ID" value="RHN70040.1"/>
    <property type="gene ID" value="gene18580"/>
</dbReference>
<dbReference type="EMBL" id="PSQE01000003">
    <property type="protein sequence ID" value="RHN70040.1"/>
    <property type="molecule type" value="Genomic_DNA"/>
</dbReference>
<dbReference type="PANTHER" id="PTHR21660:SF47">
    <property type="entry name" value="F19P19.27 PROTEIN"/>
    <property type="match status" value="1"/>
</dbReference>
<evidence type="ECO:0000313" key="3">
    <source>
        <dbReference type="Proteomes" id="UP000265566"/>
    </source>
</evidence>
<dbReference type="AlphaFoldDB" id="A0A396IX51"/>
<dbReference type="SUPFAM" id="SSF54637">
    <property type="entry name" value="Thioesterase/thiol ester dehydrase-isomerase"/>
    <property type="match status" value="1"/>
</dbReference>
<reference evidence="3" key="1">
    <citation type="journal article" date="2018" name="Nat. Plants">
        <title>Whole-genome landscape of Medicago truncatula symbiotic genes.</title>
        <authorList>
            <person name="Pecrix Y."/>
            <person name="Staton S.E."/>
            <person name="Sallet E."/>
            <person name="Lelandais-Briere C."/>
            <person name="Moreau S."/>
            <person name="Carrere S."/>
            <person name="Blein T."/>
            <person name="Jardinaud M.F."/>
            <person name="Latrasse D."/>
            <person name="Zouine M."/>
            <person name="Zahm M."/>
            <person name="Kreplak J."/>
            <person name="Mayjonade B."/>
            <person name="Satge C."/>
            <person name="Perez M."/>
            <person name="Cauet S."/>
            <person name="Marande W."/>
            <person name="Chantry-Darmon C."/>
            <person name="Lopez-Roques C."/>
            <person name="Bouchez O."/>
            <person name="Berard A."/>
            <person name="Debelle F."/>
            <person name="Munos S."/>
            <person name="Bendahmane A."/>
            <person name="Berges H."/>
            <person name="Niebel A."/>
            <person name="Buitink J."/>
            <person name="Frugier F."/>
            <person name="Benhamed M."/>
            <person name="Crespi M."/>
            <person name="Gouzy J."/>
            <person name="Gamas P."/>
        </authorList>
    </citation>
    <scope>NUCLEOTIDE SEQUENCE [LARGE SCALE GENOMIC DNA]</scope>
    <source>
        <strain evidence="3">cv. Jemalong A17</strain>
    </source>
</reference>
<sequence>MEKTDLESAKRYLEEKGEASLKVDDDEFPPKFLEHLILRGLRFDVIEPGRVIFTMNIPPRLLNSGKYLHLGATVTLVDVVGSIAIPAAGFPLDTGTSVEINVSCLDAAYLHVSVFQSLITLVLSLIMKFSINLYYSPIYIQKMHSLFSKFKVSLQY</sequence>
<feature type="transmembrane region" description="Helical" evidence="1">
    <location>
        <begin position="108"/>
        <end position="135"/>
    </location>
</feature>
<keyword evidence="1" id="KW-0472">Membrane</keyword>
<feature type="transmembrane region" description="Helical" evidence="1">
    <location>
        <begin position="67"/>
        <end position="88"/>
    </location>
</feature>
<evidence type="ECO:0000256" key="1">
    <source>
        <dbReference type="SAM" id="Phobius"/>
    </source>
</evidence>
<dbReference type="Gene3D" id="3.10.129.10">
    <property type="entry name" value="Hotdog Thioesterase"/>
    <property type="match status" value="1"/>
</dbReference>
<name>A0A396IX51_MEDTR</name>
<dbReference type="PANTHER" id="PTHR21660">
    <property type="entry name" value="THIOESTERASE SUPERFAMILY MEMBER-RELATED"/>
    <property type="match status" value="1"/>
</dbReference>
<keyword evidence="1" id="KW-1133">Transmembrane helix</keyword>
<accession>A0A396IX51</accession>
<dbReference type="CDD" id="cd03443">
    <property type="entry name" value="PaaI_thioesterase"/>
    <property type="match status" value="1"/>
</dbReference>
<keyword evidence="1" id="KW-0812">Transmembrane</keyword>
<dbReference type="InterPro" id="IPR039298">
    <property type="entry name" value="ACOT13"/>
</dbReference>
<proteinExistence type="predicted"/>
<dbReference type="Proteomes" id="UP000265566">
    <property type="component" value="Chromosome 3"/>
</dbReference>
<dbReference type="InterPro" id="IPR029069">
    <property type="entry name" value="HotDog_dom_sf"/>
</dbReference>